<evidence type="ECO:0000313" key="10">
    <source>
        <dbReference type="Proteomes" id="UP001142444"/>
    </source>
</evidence>
<dbReference type="Proteomes" id="UP001142444">
    <property type="component" value="Unassembled WGS sequence"/>
</dbReference>
<dbReference type="EMBL" id="JAPHVQ010000006">
    <property type="protein sequence ID" value="MDE8035029.1"/>
    <property type="molecule type" value="Genomic_DNA"/>
</dbReference>
<evidence type="ECO:0000256" key="4">
    <source>
        <dbReference type="ARBA" id="ARBA00022917"/>
    </source>
</evidence>
<dbReference type="KEGG" id="aeu:ACEE_04305"/>
<reference evidence="9" key="2">
    <citation type="journal article" date="2023" name="Pathogens">
        <title>Pathological Features and Genomic Characterization of an Actinobacillus equuli subsp. equuli Bearing Unique Virulence-Associated Genes from an Adult Horse with Pleuropneumonia.</title>
        <authorList>
            <person name="Kamali M."/>
            <person name="Carossino M."/>
            <person name="Del Piero F."/>
            <person name="Peak L."/>
            <person name="Mitchell M.S."/>
            <person name="Willette J."/>
            <person name="Baker R."/>
            <person name="Li F."/>
            <person name="Kenez A."/>
            <person name="Balasuriya U.B.R."/>
            <person name="Go Y.Y."/>
        </authorList>
    </citation>
    <scope>NUCLEOTIDE SEQUENCE</scope>
    <source>
        <strain evidence="9">4524</strain>
    </source>
</reference>
<dbReference type="PANTHER" id="PTHR20982:SF3">
    <property type="entry name" value="MITOCHONDRIAL RIBOSOME RECYCLING FACTOR PSEUDO 1"/>
    <property type="match status" value="1"/>
</dbReference>
<comment type="function">
    <text evidence="5 6">Responsible for the release of ribosomes from messenger RNA at the termination of protein biosynthesis. May increase the efficiency of translation by recycling ribosomes from one round of translation to another.</text>
</comment>
<keyword evidence="4 6" id="KW-0648">Protein biosynthesis</keyword>
<evidence type="ECO:0000256" key="3">
    <source>
        <dbReference type="ARBA" id="ARBA00022490"/>
    </source>
</evidence>
<evidence type="ECO:0000256" key="7">
    <source>
        <dbReference type="SAM" id="Coils"/>
    </source>
</evidence>
<gene>
    <name evidence="6 9" type="primary">frr</name>
    <name evidence="9" type="ORF">OQ257_07595</name>
</gene>
<dbReference type="RefSeq" id="WP_014991577.1">
    <property type="nucleotide sequence ID" value="NZ_CBCRTM010000003.1"/>
</dbReference>
<dbReference type="Gene3D" id="3.30.1360.40">
    <property type="match status" value="1"/>
</dbReference>
<dbReference type="CDD" id="cd00520">
    <property type="entry name" value="RRF"/>
    <property type="match status" value="1"/>
</dbReference>
<comment type="subcellular location">
    <subcellularLocation>
        <location evidence="1 6">Cytoplasm</location>
    </subcellularLocation>
</comment>
<dbReference type="GeneID" id="34291362"/>
<feature type="coiled-coil region" evidence="7">
    <location>
        <begin position="132"/>
        <end position="159"/>
    </location>
</feature>
<dbReference type="GO" id="GO:0005829">
    <property type="term" value="C:cytosol"/>
    <property type="evidence" value="ECO:0007669"/>
    <property type="project" value="GOC"/>
</dbReference>
<dbReference type="InterPro" id="IPR002661">
    <property type="entry name" value="Ribosome_recyc_fac"/>
</dbReference>
<dbReference type="InterPro" id="IPR036191">
    <property type="entry name" value="RRF_sf"/>
</dbReference>
<dbReference type="HAMAP" id="MF_00040">
    <property type="entry name" value="RRF"/>
    <property type="match status" value="1"/>
</dbReference>
<comment type="caution">
    <text evidence="9">The sequence shown here is derived from an EMBL/GenBank/DDBJ whole genome shotgun (WGS) entry which is preliminary data.</text>
</comment>
<reference evidence="9" key="1">
    <citation type="submission" date="2022-11" db="EMBL/GenBank/DDBJ databases">
        <authorList>
            <person name="Kamali M."/>
            <person name="Peak L."/>
            <person name="Go Y.Y."/>
            <person name="Balasuriya U.B.R."/>
            <person name="Carossino M."/>
        </authorList>
    </citation>
    <scope>NUCLEOTIDE SEQUENCE</scope>
    <source>
        <strain evidence="9">4524</strain>
    </source>
</reference>
<comment type="similarity">
    <text evidence="2 6">Belongs to the RRF family.</text>
</comment>
<dbReference type="Gene3D" id="1.10.132.20">
    <property type="entry name" value="Ribosome-recycling factor"/>
    <property type="match status" value="1"/>
</dbReference>
<evidence type="ECO:0000259" key="8">
    <source>
        <dbReference type="Pfam" id="PF01765"/>
    </source>
</evidence>
<name>A0A0A7MEL3_ACTEU</name>
<dbReference type="AlphaFoldDB" id="A0A0A7MEL3"/>
<evidence type="ECO:0000256" key="6">
    <source>
        <dbReference type="HAMAP-Rule" id="MF_00040"/>
    </source>
</evidence>
<evidence type="ECO:0000256" key="1">
    <source>
        <dbReference type="ARBA" id="ARBA00004496"/>
    </source>
</evidence>
<dbReference type="GO" id="GO:0002184">
    <property type="term" value="P:cytoplasmic translational termination"/>
    <property type="evidence" value="ECO:0007669"/>
    <property type="project" value="TreeGrafter"/>
</dbReference>
<keyword evidence="3 6" id="KW-0963">Cytoplasm</keyword>
<feature type="domain" description="Ribosome recycling factor" evidence="8">
    <location>
        <begin position="20"/>
        <end position="183"/>
    </location>
</feature>
<dbReference type="FunFam" id="1.10.132.20:FF:000001">
    <property type="entry name" value="Ribosome-recycling factor"/>
    <property type="match status" value="1"/>
</dbReference>
<evidence type="ECO:0000256" key="2">
    <source>
        <dbReference type="ARBA" id="ARBA00005912"/>
    </source>
</evidence>
<keyword evidence="7" id="KW-0175">Coiled coil</keyword>
<evidence type="ECO:0000256" key="5">
    <source>
        <dbReference type="ARBA" id="ARBA00025050"/>
    </source>
</evidence>
<accession>A0A0A7MEL3</accession>
<proteinExistence type="inferred from homology"/>
<dbReference type="SUPFAM" id="SSF55194">
    <property type="entry name" value="Ribosome recycling factor, RRF"/>
    <property type="match status" value="1"/>
</dbReference>
<dbReference type="GeneID" id="92742725"/>
<keyword evidence="10" id="KW-1185">Reference proteome</keyword>
<dbReference type="Pfam" id="PF01765">
    <property type="entry name" value="RRF"/>
    <property type="match status" value="1"/>
</dbReference>
<dbReference type="InterPro" id="IPR023584">
    <property type="entry name" value="Ribosome_recyc_fac_dom"/>
</dbReference>
<protein>
    <recommendedName>
        <fullName evidence="6">Ribosome-recycling factor</fullName>
        <shortName evidence="6">RRF</shortName>
    </recommendedName>
    <alternativeName>
        <fullName evidence="6">Ribosome-releasing factor</fullName>
    </alternativeName>
</protein>
<dbReference type="GO" id="GO:0043023">
    <property type="term" value="F:ribosomal large subunit binding"/>
    <property type="evidence" value="ECO:0007669"/>
    <property type="project" value="TreeGrafter"/>
</dbReference>
<dbReference type="FunFam" id="3.30.1360.40:FF:000001">
    <property type="entry name" value="Ribosome-recycling factor"/>
    <property type="match status" value="1"/>
</dbReference>
<dbReference type="PANTHER" id="PTHR20982">
    <property type="entry name" value="RIBOSOME RECYCLING FACTOR"/>
    <property type="match status" value="1"/>
</dbReference>
<sequence length="185" mass="20633">MINEIKKDAQDRMEKSLEALKSHISKIRTGRAQPSLLDGIQVEYYGSATPLRQVANVVAEDARTLAVNVFDRSLISAVEKAILTSDLGLNPSSAGATIRVPLPPLTEERRRDLIKIVKGEGEQGKIAIRNVRRDANDQIKALLKDKEISEDEERKAQDEIQKITDGYVKKVDEVLAAKEKELLDF</sequence>
<organism evidence="9 10">
    <name type="scientific">Actinobacillus equuli subsp. equuli</name>
    <dbReference type="NCBI Taxonomy" id="202947"/>
    <lineage>
        <taxon>Bacteria</taxon>
        <taxon>Pseudomonadati</taxon>
        <taxon>Pseudomonadota</taxon>
        <taxon>Gammaproteobacteria</taxon>
        <taxon>Pasteurellales</taxon>
        <taxon>Pasteurellaceae</taxon>
        <taxon>Actinobacillus</taxon>
    </lineage>
</organism>
<dbReference type="NCBIfam" id="TIGR00496">
    <property type="entry name" value="frr"/>
    <property type="match status" value="1"/>
</dbReference>
<evidence type="ECO:0000313" key="9">
    <source>
        <dbReference type="EMBL" id="MDE8035029.1"/>
    </source>
</evidence>